<dbReference type="PANTHER" id="PTHR12151">
    <property type="entry name" value="ELECTRON TRANSPORT PROTIN SCO1/SENC FAMILY MEMBER"/>
    <property type="match status" value="1"/>
</dbReference>
<feature type="transmembrane region" description="Helical" evidence="3">
    <location>
        <begin position="253"/>
        <end position="277"/>
    </location>
</feature>
<dbReference type="SUPFAM" id="SSF52833">
    <property type="entry name" value="Thioredoxin-like"/>
    <property type="match status" value="1"/>
</dbReference>
<dbReference type="CDD" id="cd02968">
    <property type="entry name" value="SCO"/>
    <property type="match status" value="1"/>
</dbReference>
<dbReference type="Proteomes" id="UP001501671">
    <property type="component" value="Unassembled WGS sequence"/>
</dbReference>
<keyword evidence="4" id="KW-0732">Signal</keyword>
<evidence type="ECO:0000313" key="7">
    <source>
        <dbReference type="Proteomes" id="UP001501671"/>
    </source>
</evidence>
<keyword evidence="2" id="KW-0186">Copper</keyword>
<comment type="caution">
    <text evidence="6">The sequence shown here is derived from an EMBL/GenBank/DDBJ whole genome shotgun (WGS) entry which is preliminary data.</text>
</comment>
<organism evidence="6 7">
    <name type="scientific">Pigmentiphaga soli</name>
    <dbReference type="NCBI Taxonomy" id="1007095"/>
    <lineage>
        <taxon>Bacteria</taxon>
        <taxon>Pseudomonadati</taxon>
        <taxon>Pseudomonadota</taxon>
        <taxon>Betaproteobacteria</taxon>
        <taxon>Burkholderiales</taxon>
        <taxon>Alcaligenaceae</taxon>
        <taxon>Pigmentiphaga</taxon>
    </lineage>
</organism>
<comment type="similarity">
    <text evidence="1">Belongs to the SCO1/2 family.</text>
</comment>
<dbReference type="Gene3D" id="3.40.30.10">
    <property type="entry name" value="Glutaredoxin"/>
    <property type="match status" value="1"/>
</dbReference>
<dbReference type="EMBL" id="BAABFO010000011">
    <property type="protein sequence ID" value="GAA4334354.1"/>
    <property type="molecule type" value="Genomic_DNA"/>
</dbReference>
<gene>
    <name evidence="6" type="ORF">GCM10023144_26550</name>
</gene>
<feature type="chain" id="PRO_5046222831" description="Thioredoxin domain-containing protein" evidence="4">
    <location>
        <begin position="45"/>
        <end position="286"/>
    </location>
</feature>
<evidence type="ECO:0000256" key="1">
    <source>
        <dbReference type="ARBA" id="ARBA00010996"/>
    </source>
</evidence>
<dbReference type="Pfam" id="PF02630">
    <property type="entry name" value="SCO1-SenC"/>
    <property type="match status" value="1"/>
</dbReference>
<keyword evidence="3" id="KW-0472">Membrane</keyword>
<feature type="signal peptide" evidence="4">
    <location>
        <begin position="1"/>
        <end position="44"/>
    </location>
</feature>
<evidence type="ECO:0000256" key="4">
    <source>
        <dbReference type="SAM" id="SignalP"/>
    </source>
</evidence>
<evidence type="ECO:0000256" key="3">
    <source>
        <dbReference type="SAM" id="Phobius"/>
    </source>
</evidence>
<keyword evidence="3" id="KW-1133">Transmembrane helix</keyword>
<keyword evidence="7" id="KW-1185">Reference proteome</keyword>
<dbReference type="InterPro" id="IPR013766">
    <property type="entry name" value="Thioredoxin_domain"/>
</dbReference>
<dbReference type="PROSITE" id="PS51352">
    <property type="entry name" value="THIOREDOXIN_2"/>
    <property type="match status" value="1"/>
</dbReference>
<protein>
    <recommendedName>
        <fullName evidence="5">Thioredoxin domain-containing protein</fullName>
    </recommendedName>
</protein>
<proteinExistence type="inferred from homology"/>
<reference evidence="7" key="1">
    <citation type="journal article" date="2019" name="Int. J. Syst. Evol. Microbiol.">
        <title>The Global Catalogue of Microorganisms (GCM) 10K type strain sequencing project: providing services to taxonomists for standard genome sequencing and annotation.</title>
        <authorList>
            <consortium name="The Broad Institute Genomics Platform"/>
            <consortium name="The Broad Institute Genome Sequencing Center for Infectious Disease"/>
            <person name="Wu L."/>
            <person name="Ma J."/>
        </authorList>
    </citation>
    <scope>NUCLEOTIDE SEQUENCE [LARGE SCALE GENOMIC DNA]</scope>
    <source>
        <strain evidence="7">JCM 17666</strain>
    </source>
</reference>
<keyword evidence="3" id="KW-0812">Transmembrane</keyword>
<dbReference type="PANTHER" id="PTHR12151:SF8">
    <property type="entry name" value="THIOREDOXIN DOMAIN-CONTAINING PROTEIN"/>
    <property type="match status" value="1"/>
</dbReference>
<dbReference type="InterPro" id="IPR036249">
    <property type="entry name" value="Thioredoxin-like_sf"/>
</dbReference>
<name>A0ABP8H4R3_9BURK</name>
<evidence type="ECO:0000313" key="6">
    <source>
        <dbReference type="EMBL" id="GAA4334354.1"/>
    </source>
</evidence>
<accession>A0ABP8H4R3</accession>
<evidence type="ECO:0000259" key="5">
    <source>
        <dbReference type="PROSITE" id="PS51352"/>
    </source>
</evidence>
<dbReference type="RefSeq" id="WP_345250195.1">
    <property type="nucleotide sequence ID" value="NZ_BAABFO010000011.1"/>
</dbReference>
<sequence>MNALRRVFLTGTLPGPRHGRHPAFATYRRLLQAAALLCASAACAIQPHAQALPAAGPDTVAFVQRPGAALPLDAALRDEAGRAVRLGSYFGAEPVVLVLGYYHCPMLCSTLMDGVIESLHGIGVDYRVVGVGIDPAETPADAAARHAAYQGLLDPEQRGRLHLLTGAAAPVARIARAVGFHYRRDPATGQYAHPAGFVVATPDGTVSRYFPGVRFAPRDLRLALVEASRGTVGSVSDRLFLLCAHYDPQRGRYTLAAMTAARAAGLAVLAVLAAMLWRLRGKGGMR</sequence>
<evidence type="ECO:0000256" key="2">
    <source>
        <dbReference type="ARBA" id="ARBA00023008"/>
    </source>
</evidence>
<dbReference type="InterPro" id="IPR003782">
    <property type="entry name" value="SCO1/SenC"/>
</dbReference>
<feature type="domain" description="Thioredoxin" evidence="5">
    <location>
        <begin position="64"/>
        <end position="230"/>
    </location>
</feature>